<evidence type="ECO:0000313" key="2">
    <source>
        <dbReference type="Proteomes" id="UP000035021"/>
    </source>
</evidence>
<keyword evidence="2" id="KW-1185">Reference proteome</keyword>
<protein>
    <submittedName>
        <fullName evidence="1">Uncharacterized protein</fullName>
    </submittedName>
</protein>
<proteinExistence type="predicted"/>
<comment type="caution">
    <text evidence="1">The sequence shown here is derived from an EMBL/GenBank/DDBJ whole genome shotgun (WGS) entry which is preliminary data.</text>
</comment>
<evidence type="ECO:0000313" key="1">
    <source>
        <dbReference type="EMBL" id="GAC83532.1"/>
    </source>
</evidence>
<dbReference type="RefSeq" id="WP_006899766.1">
    <property type="nucleotide sequence ID" value="NZ_BAOQ01000013.1"/>
</dbReference>
<dbReference type="Proteomes" id="UP000035021">
    <property type="component" value="Unassembled WGS sequence"/>
</dbReference>
<gene>
    <name evidence="1" type="ORF">GP2_013_00090</name>
</gene>
<name>A0ABQ0IIW6_9ACTN</name>
<dbReference type="EMBL" id="BAOQ01000013">
    <property type="protein sequence ID" value="GAC83532.1"/>
    <property type="molecule type" value="Genomic_DNA"/>
</dbReference>
<accession>A0ABQ0IIW6</accession>
<reference evidence="1 2" key="1">
    <citation type="submission" date="2013-02" db="EMBL/GenBank/DDBJ databases">
        <title>Whole genome shotgun sequence of Gordonia paraffinivorans NBRC 108238.</title>
        <authorList>
            <person name="Isaki-Nakamura S."/>
            <person name="Hosoyama A."/>
            <person name="Tsuchikane K."/>
            <person name="Ando Y."/>
            <person name="Baba S."/>
            <person name="Ohji S."/>
            <person name="Hamada M."/>
            <person name="Tamura T."/>
            <person name="Yamazoe A."/>
            <person name="Yamazaki S."/>
            <person name="Fujita N."/>
        </authorList>
    </citation>
    <scope>NUCLEOTIDE SEQUENCE [LARGE SCALE GENOMIC DNA]</scope>
    <source>
        <strain evidence="1 2">NBRC 108238</strain>
    </source>
</reference>
<organism evidence="1 2">
    <name type="scientific">Gordonia paraffinivorans NBRC 108238</name>
    <dbReference type="NCBI Taxonomy" id="1223543"/>
    <lineage>
        <taxon>Bacteria</taxon>
        <taxon>Bacillati</taxon>
        <taxon>Actinomycetota</taxon>
        <taxon>Actinomycetes</taxon>
        <taxon>Mycobacteriales</taxon>
        <taxon>Gordoniaceae</taxon>
        <taxon>Gordonia</taxon>
    </lineage>
</organism>
<sequence length="111" mass="11901">MSTPETGYTAMQTAINVLDTNPKLTDLVALLHEITALIAQDDVLHGLTPNDAKTVGVTLIADLALGGFDRLLWRADVIRTANDMFDDRDAALAAHAHAVALIETHDLPTTD</sequence>